<feature type="transmembrane region" description="Helical" evidence="6">
    <location>
        <begin position="612"/>
        <end position="635"/>
    </location>
</feature>
<comment type="subcellular location">
    <subcellularLocation>
        <location evidence="1">Membrane</location>
        <topology evidence="1">Multi-pass membrane protein</topology>
    </subcellularLocation>
</comment>
<feature type="transmembrane region" description="Helical" evidence="6">
    <location>
        <begin position="429"/>
        <end position="450"/>
    </location>
</feature>
<feature type="region of interest" description="Disordered" evidence="5">
    <location>
        <begin position="1"/>
        <end position="38"/>
    </location>
</feature>
<dbReference type="Proteomes" id="UP000054018">
    <property type="component" value="Unassembled WGS sequence"/>
</dbReference>
<name>A0A0C9ZCY6_9AGAM</name>
<protein>
    <submittedName>
        <fullName evidence="7">Unplaced genomic scaffold scaffold_38, whole genome shotgun sequence</fullName>
    </submittedName>
</protein>
<evidence type="ECO:0000256" key="5">
    <source>
        <dbReference type="SAM" id="MobiDB-lite"/>
    </source>
</evidence>
<evidence type="ECO:0000313" key="8">
    <source>
        <dbReference type="Proteomes" id="UP000054018"/>
    </source>
</evidence>
<keyword evidence="2 6" id="KW-0812">Transmembrane</keyword>
<dbReference type="PANTHER" id="PTHR23507:SF1">
    <property type="entry name" value="FI18259P1-RELATED"/>
    <property type="match status" value="1"/>
</dbReference>
<dbReference type="GO" id="GO:0016020">
    <property type="term" value="C:membrane"/>
    <property type="evidence" value="ECO:0007669"/>
    <property type="project" value="UniProtKB-SubCell"/>
</dbReference>
<dbReference type="InterPro" id="IPR011701">
    <property type="entry name" value="MFS"/>
</dbReference>
<dbReference type="EMBL" id="KN833722">
    <property type="protein sequence ID" value="KIK23799.1"/>
    <property type="molecule type" value="Genomic_DNA"/>
</dbReference>
<feature type="transmembrane region" description="Helical" evidence="6">
    <location>
        <begin position="176"/>
        <end position="196"/>
    </location>
</feature>
<feature type="transmembrane region" description="Helical" evidence="6">
    <location>
        <begin position="208"/>
        <end position="229"/>
    </location>
</feature>
<reference evidence="8" key="2">
    <citation type="submission" date="2015-01" db="EMBL/GenBank/DDBJ databases">
        <title>Evolutionary Origins and Diversification of the Mycorrhizal Mutualists.</title>
        <authorList>
            <consortium name="DOE Joint Genome Institute"/>
            <consortium name="Mycorrhizal Genomics Consortium"/>
            <person name="Kohler A."/>
            <person name="Kuo A."/>
            <person name="Nagy L.G."/>
            <person name="Floudas D."/>
            <person name="Copeland A."/>
            <person name="Barry K.W."/>
            <person name="Cichocki N."/>
            <person name="Veneault-Fourrey C."/>
            <person name="LaButti K."/>
            <person name="Lindquist E.A."/>
            <person name="Lipzen A."/>
            <person name="Lundell T."/>
            <person name="Morin E."/>
            <person name="Murat C."/>
            <person name="Riley R."/>
            <person name="Ohm R."/>
            <person name="Sun H."/>
            <person name="Tunlid A."/>
            <person name="Henrissat B."/>
            <person name="Grigoriev I.V."/>
            <person name="Hibbett D.S."/>
            <person name="Martin F."/>
        </authorList>
    </citation>
    <scope>NUCLEOTIDE SEQUENCE [LARGE SCALE GENOMIC DNA]</scope>
    <source>
        <strain evidence="8">441</strain>
    </source>
</reference>
<evidence type="ECO:0000256" key="6">
    <source>
        <dbReference type="SAM" id="Phobius"/>
    </source>
</evidence>
<sequence>MFADTRQVLDSRPQKSATSTGCHTIEEMQDGIRGPENAPLIDSRLQDDEVDSHLEDMASRKRCPWWKRPSPYWIVFCAPISSIGYSAAFAPRVEVYTLLACRVHNPGYFPHDPSFGVTTDMPGTHGIPNANIDVHPNLLIPDVTYDPLWVWDYEWSGQTRERCTADPEVQAIVAKLSATLVTTMGILSCLTTGWWGAFSDRHGRRSGLAASMTGLILTDLTFIVTANFVDHLPGGYWFLLVAFVIEGFLGSMPTGMAAYQAYIADTSNSSSRSVLYAFGLGLLSFGFAIGPLVGGFVIHLTGTTLSVFFLATALHLLYLFFIIFFLPESLTVASARTARSRYEMDKQKNANVPVLSRVSKSVARLFDALAILLPRDTVDGDPLGKPKKDCSLLFLAICYGMTANFLALMPFVFQYVTSTFSWTSETTNYYFASVEVTRALVLAVLLPLVIKLQKSTVRPSIRTAPPVAGEPYEAASAHASHSDRSGQQLSSELSIYTPTVELTLARCALAVEVLACCIMAAAATDSIFVLGTIIGSFSVAFTPISQALALDIYTAAVGDDGGCQGEEEETATSDGPSETGKLFGVLSVLQALGQQIISPAVYGFVYSRSVAAFPQAIFVVTAICFVIAFVLLTFVKIPMPAISGNPGAPLHQHAEPGVRNTF</sequence>
<proteinExistence type="predicted"/>
<evidence type="ECO:0000256" key="1">
    <source>
        <dbReference type="ARBA" id="ARBA00004141"/>
    </source>
</evidence>
<dbReference type="SUPFAM" id="SSF103473">
    <property type="entry name" value="MFS general substrate transporter"/>
    <property type="match status" value="1"/>
</dbReference>
<dbReference type="Gene3D" id="1.20.1250.20">
    <property type="entry name" value="MFS general substrate transporter like domains"/>
    <property type="match status" value="2"/>
</dbReference>
<dbReference type="HOGENOM" id="CLU_017517_1_0_1"/>
<gene>
    <name evidence="7" type="ORF">PISMIDRAFT_678775</name>
</gene>
<feature type="transmembrane region" description="Helical" evidence="6">
    <location>
        <begin position="304"/>
        <end position="326"/>
    </location>
</feature>
<dbReference type="InterPro" id="IPR036259">
    <property type="entry name" value="MFS_trans_sf"/>
</dbReference>
<keyword evidence="3 6" id="KW-1133">Transmembrane helix</keyword>
<dbReference type="Pfam" id="PF07690">
    <property type="entry name" value="MFS_1"/>
    <property type="match status" value="1"/>
</dbReference>
<evidence type="ECO:0000256" key="4">
    <source>
        <dbReference type="ARBA" id="ARBA00023136"/>
    </source>
</evidence>
<feature type="transmembrane region" description="Helical" evidence="6">
    <location>
        <begin position="274"/>
        <end position="298"/>
    </location>
</feature>
<feature type="transmembrane region" description="Helical" evidence="6">
    <location>
        <begin position="235"/>
        <end position="262"/>
    </location>
</feature>
<feature type="transmembrane region" description="Helical" evidence="6">
    <location>
        <begin position="70"/>
        <end position="90"/>
    </location>
</feature>
<feature type="transmembrane region" description="Helical" evidence="6">
    <location>
        <begin position="392"/>
        <end position="417"/>
    </location>
</feature>
<dbReference type="OrthoDB" id="3026777at2759"/>
<dbReference type="AlphaFoldDB" id="A0A0C9ZCY6"/>
<keyword evidence="4 6" id="KW-0472">Membrane</keyword>
<accession>A0A0C9ZCY6</accession>
<organism evidence="7 8">
    <name type="scientific">Pisolithus microcarpus 441</name>
    <dbReference type="NCBI Taxonomy" id="765257"/>
    <lineage>
        <taxon>Eukaryota</taxon>
        <taxon>Fungi</taxon>
        <taxon>Dikarya</taxon>
        <taxon>Basidiomycota</taxon>
        <taxon>Agaricomycotina</taxon>
        <taxon>Agaricomycetes</taxon>
        <taxon>Agaricomycetidae</taxon>
        <taxon>Boletales</taxon>
        <taxon>Sclerodermatineae</taxon>
        <taxon>Pisolithaceae</taxon>
        <taxon>Pisolithus</taxon>
    </lineage>
</organism>
<dbReference type="GO" id="GO:0022857">
    <property type="term" value="F:transmembrane transporter activity"/>
    <property type="evidence" value="ECO:0007669"/>
    <property type="project" value="InterPro"/>
</dbReference>
<evidence type="ECO:0000256" key="3">
    <source>
        <dbReference type="ARBA" id="ARBA00022989"/>
    </source>
</evidence>
<keyword evidence="8" id="KW-1185">Reference proteome</keyword>
<dbReference type="PANTHER" id="PTHR23507">
    <property type="entry name" value="ZGC:174356"/>
    <property type="match status" value="1"/>
</dbReference>
<evidence type="ECO:0000313" key="7">
    <source>
        <dbReference type="EMBL" id="KIK23799.1"/>
    </source>
</evidence>
<evidence type="ECO:0000256" key="2">
    <source>
        <dbReference type="ARBA" id="ARBA00022692"/>
    </source>
</evidence>
<reference evidence="7 8" key="1">
    <citation type="submission" date="2014-04" db="EMBL/GenBank/DDBJ databases">
        <authorList>
            <consortium name="DOE Joint Genome Institute"/>
            <person name="Kuo A."/>
            <person name="Kohler A."/>
            <person name="Costa M.D."/>
            <person name="Nagy L.G."/>
            <person name="Floudas D."/>
            <person name="Copeland A."/>
            <person name="Barry K.W."/>
            <person name="Cichocki N."/>
            <person name="Veneault-Fourrey C."/>
            <person name="LaButti K."/>
            <person name="Lindquist E.A."/>
            <person name="Lipzen A."/>
            <person name="Lundell T."/>
            <person name="Morin E."/>
            <person name="Murat C."/>
            <person name="Sun H."/>
            <person name="Tunlid A."/>
            <person name="Henrissat B."/>
            <person name="Grigoriev I.V."/>
            <person name="Hibbett D.S."/>
            <person name="Martin F."/>
            <person name="Nordberg H.P."/>
            <person name="Cantor M.N."/>
            <person name="Hua S.X."/>
        </authorList>
    </citation>
    <scope>NUCLEOTIDE SEQUENCE [LARGE SCALE GENOMIC DNA]</scope>
    <source>
        <strain evidence="7 8">441</strain>
    </source>
</reference>